<accession>G9P6Y8</accession>
<dbReference type="EMBL" id="ABDG02000027">
    <property type="protein sequence ID" value="EHK40713.1"/>
    <property type="molecule type" value="Genomic_DNA"/>
</dbReference>
<dbReference type="HOGENOM" id="CLU_1704460_0_0_1"/>
<comment type="caution">
    <text evidence="1">The sequence shown here is derived from an EMBL/GenBank/DDBJ whole genome shotgun (WGS) entry which is preliminary data.</text>
</comment>
<protein>
    <submittedName>
        <fullName evidence="1">Uncharacterized protein</fullName>
    </submittedName>
</protein>
<reference evidence="1 2" key="1">
    <citation type="journal article" date="2011" name="Genome Biol.">
        <title>Comparative genome sequence analysis underscores mycoparasitism as the ancestral life style of Trichoderma.</title>
        <authorList>
            <person name="Kubicek C.P."/>
            <person name="Herrera-Estrella A."/>
            <person name="Seidl-Seiboth V."/>
            <person name="Martinez D.A."/>
            <person name="Druzhinina I.S."/>
            <person name="Thon M."/>
            <person name="Zeilinger S."/>
            <person name="Casas-Flores S."/>
            <person name="Horwitz B.A."/>
            <person name="Mukherjee P.K."/>
            <person name="Mukherjee M."/>
            <person name="Kredics L."/>
            <person name="Alcaraz L.D."/>
            <person name="Aerts A."/>
            <person name="Antal Z."/>
            <person name="Atanasova L."/>
            <person name="Cervantes-Badillo M.G."/>
            <person name="Challacombe J."/>
            <person name="Chertkov O."/>
            <person name="McCluskey K."/>
            <person name="Coulpier F."/>
            <person name="Deshpande N."/>
            <person name="von Doehren H."/>
            <person name="Ebbole D.J."/>
            <person name="Esquivel-Naranjo E.U."/>
            <person name="Fekete E."/>
            <person name="Flipphi M."/>
            <person name="Glaser F."/>
            <person name="Gomez-Rodriguez E.Y."/>
            <person name="Gruber S."/>
            <person name="Han C."/>
            <person name="Henrissat B."/>
            <person name="Hermosa R."/>
            <person name="Hernandez-Onate M."/>
            <person name="Karaffa L."/>
            <person name="Kosti I."/>
            <person name="Le Crom S."/>
            <person name="Lindquist E."/>
            <person name="Lucas S."/>
            <person name="Luebeck M."/>
            <person name="Luebeck P.S."/>
            <person name="Margeot A."/>
            <person name="Metz B."/>
            <person name="Misra M."/>
            <person name="Nevalainen H."/>
            <person name="Omann M."/>
            <person name="Packer N."/>
            <person name="Perrone G."/>
            <person name="Uresti-Rivera E.E."/>
            <person name="Salamov A."/>
            <person name="Schmoll M."/>
            <person name="Seiboth B."/>
            <person name="Shapiro H."/>
            <person name="Sukno S."/>
            <person name="Tamayo-Ramos J.A."/>
            <person name="Tisch D."/>
            <person name="Wiest A."/>
            <person name="Wilkinson H.H."/>
            <person name="Zhang M."/>
            <person name="Coutinho P.M."/>
            <person name="Kenerley C.M."/>
            <person name="Monte E."/>
            <person name="Baker S.E."/>
            <person name="Grigoriev I.V."/>
        </authorList>
    </citation>
    <scope>NUCLEOTIDE SEQUENCE [LARGE SCALE GENOMIC DNA]</scope>
    <source>
        <strain evidence="2">ATCC 20476 / IMI 206040</strain>
    </source>
</reference>
<evidence type="ECO:0000313" key="1">
    <source>
        <dbReference type="EMBL" id="EHK40713.1"/>
    </source>
</evidence>
<evidence type="ECO:0000313" key="2">
    <source>
        <dbReference type="Proteomes" id="UP000005426"/>
    </source>
</evidence>
<keyword evidence="2" id="KW-1185">Reference proteome</keyword>
<dbReference type="AlphaFoldDB" id="G9P6Y8"/>
<organism evidence="1 2">
    <name type="scientific">Hypocrea atroviridis (strain ATCC 20476 / IMI 206040)</name>
    <name type="common">Trichoderma atroviride</name>
    <dbReference type="NCBI Taxonomy" id="452589"/>
    <lineage>
        <taxon>Eukaryota</taxon>
        <taxon>Fungi</taxon>
        <taxon>Dikarya</taxon>
        <taxon>Ascomycota</taxon>
        <taxon>Pezizomycotina</taxon>
        <taxon>Sordariomycetes</taxon>
        <taxon>Hypocreomycetidae</taxon>
        <taxon>Hypocreales</taxon>
        <taxon>Hypocreaceae</taxon>
        <taxon>Trichoderma</taxon>
    </lineage>
</organism>
<gene>
    <name evidence="1" type="ORF">TRIATDRAFT_301508</name>
</gene>
<sequence length="154" mass="16581">MVGLTGEDGSAIGCKGIAAQWKLPLCRTAEARVTGHSICGLDWGIAARAAEASMLHQMPRKMMSMWMLLLKEKEALLKDVLASALKQCSMLPRTQARNHSWFLLASMESCVMQTLACALVTGPKGSSGLIHASTASINTLPNIFSPLRHTTTNK</sequence>
<dbReference type="Proteomes" id="UP000005426">
    <property type="component" value="Unassembled WGS sequence"/>
</dbReference>
<name>G9P6Y8_HYPAI</name>
<dbReference type="OrthoDB" id="10586286at2759"/>
<proteinExistence type="predicted"/>